<gene>
    <name evidence="2" type="ORF">F2P44_33130</name>
</gene>
<evidence type="ECO:0000313" key="3">
    <source>
        <dbReference type="Proteomes" id="UP000621455"/>
    </source>
</evidence>
<dbReference type="EMBL" id="WHJG01000081">
    <property type="protein sequence ID" value="NHZ84070.1"/>
    <property type="molecule type" value="Genomic_DNA"/>
</dbReference>
<keyword evidence="3" id="KW-1185">Reference proteome</keyword>
<protein>
    <recommendedName>
        <fullName evidence="4">J domain-containing protein</fullName>
    </recommendedName>
</protein>
<reference evidence="2 3" key="1">
    <citation type="submission" date="2019-10" db="EMBL/GenBank/DDBJ databases">
        <title>Taxonomy of Antarctic Massilia spp.: description of Massilia rubra sp. nov., Massilia aquatica sp. nov., Massilia mucilaginosa sp. nov., Massilia frigida sp. nov. isolated from streams, lakes and regoliths.</title>
        <authorList>
            <person name="Holochova P."/>
            <person name="Sedlacek I."/>
            <person name="Kralova S."/>
            <person name="Maslanova I."/>
            <person name="Busse H.-J."/>
            <person name="Stankova E."/>
            <person name="Vrbovska V."/>
            <person name="Kovarovic V."/>
            <person name="Bartak M."/>
            <person name="Svec P."/>
            <person name="Pantucek R."/>
        </authorList>
    </citation>
    <scope>NUCLEOTIDE SEQUENCE [LARGE SCALE GENOMIC DNA]</scope>
    <source>
        <strain evidence="2 3">CCM 8695</strain>
    </source>
</reference>
<dbReference type="Gene3D" id="3.30.1150.10">
    <property type="match status" value="1"/>
</dbReference>
<name>A0ABX0NKB9_9BURK</name>
<sequence length="565" mass="61601">MAAPRFHPLPVSAYPPFFIMPHIPPFLARLGLDRSADERAIRRAYARQLKQINQETESDRFQILRSDYESALAWLAWGGDDDDDDDDDGSGMDDALVHTSASADVMHADGGGHPAPQPSYAPSQAPVSVNIATQRDDAGVAPPARNAGLETDPGQLADDVFQQFLGALTSLRLGRMLYDDALWADELQRCLNDDRLLNIAARMGFEARVAYFLAGARQLGHETLFFAAISVFGWMSDRHRLEKFGHPGAIVNRAIDERNMFHAQEEVDRAGQQEALAGLRKPALPRLGELRRLMPHLQTMLARFPGLMRLIADEEAIGRWHEAYAALTAERGAPLIVRESESAVAGEPEKSSSGFGWIVGVIILISVLFNSMKSIPPALPLATPPTLESVNQAPWKPAALTPGQEPDYAPLLTEMNKNTRSALPPAPPQGERLTPAQLDEIGSRIDYRVDNDAAPGLRSADFDVVLDAAGKVKSLKQLDGSGDKRYAHAVGKAIRESQPFPATVERHFAVTYSVRITRVLRPPEFVSPPPPVFPSATGASEKTDTKPRPAPPAPPEAHEDPPGTQ</sequence>
<proteinExistence type="predicted"/>
<evidence type="ECO:0008006" key="4">
    <source>
        <dbReference type="Google" id="ProtNLM"/>
    </source>
</evidence>
<evidence type="ECO:0000256" key="1">
    <source>
        <dbReference type="SAM" id="MobiDB-lite"/>
    </source>
</evidence>
<evidence type="ECO:0000313" key="2">
    <source>
        <dbReference type="EMBL" id="NHZ84070.1"/>
    </source>
</evidence>
<accession>A0ABX0NKB9</accession>
<comment type="caution">
    <text evidence="2">The sequence shown here is derived from an EMBL/GenBank/DDBJ whole genome shotgun (WGS) entry which is preliminary data.</text>
</comment>
<feature type="compositionally biased region" description="Basic and acidic residues" evidence="1">
    <location>
        <begin position="556"/>
        <end position="565"/>
    </location>
</feature>
<dbReference type="Proteomes" id="UP000621455">
    <property type="component" value="Unassembled WGS sequence"/>
</dbReference>
<dbReference type="SUPFAM" id="SSF74653">
    <property type="entry name" value="TolA/TonB C-terminal domain"/>
    <property type="match status" value="1"/>
</dbReference>
<organism evidence="2 3">
    <name type="scientific">Massilia frigida</name>
    <dbReference type="NCBI Taxonomy" id="2609281"/>
    <lineage>
        <taxon>Bacteria</taxon>
        <taxon>Pseudomonadati</taxon>
        <taxon>Pseudomonadota</taxon>
        <taxon>Betaproteobacteria</taxon>
        <taxon>Burkholderiales</taxon>
        <taxon>Oxalobacteraceae</taxon>
        <taxon>Telluria group</taxon>
        <taxon>Massilia</taxon>
    </lineage>
</organism>
<feature type="region of interest" description="Disordered" evidence="1">
    <location>
        <begin position="521"/>
        <end position="565"/>
    </location>
</feature>